<protein>
    <submittedName>
        <fullName evidence="8">TetR/AcrR family transcriptional regulator</fullName>
    </submittedName>
</protein>
<reference evidence="8 9" key="1">
    <citation type="submission" date="2024-10" db="EMBL/GenBank/DDBJ databases">
        <title>The Natural Products Discovery Center: Release of the First 8490 Sequenced Strains for Exploring Actinobacteria Biosynthetic Diversity.</title>
        <authorList>
            <person name="Kalkreuter E."/>
            <person name="Kautsar S.A."/>
            <person name="Yang D."/>
            <person name="Bader C.D."/>
            <person name="Teijaro C.N."/>
            <person name="Fluegel L."/>
            <person name="Davis C.M."/>
            <person name="Simpson J.R."/>
            <person name="Lauterbach L."/>
            <person name="Steele A.D."/>
            <person name="Gui C."/>
            <person name="Meng S."/>
            <person name="Li G."/>
            <person name="Viehrig K."/>
            <person name="Ye F."/>
            <person name="Su P."/>
            <person name="Kiefer A.F."/>
            <person name="Nichols A."/>
            <person name="Cepeda A.J."/>
            <person name="Yan W."/>
            <person name="Fan B."/>
            <person name="Jiang Y."/>
            <person name="Adhikari A."/>
            <person name="Zheng C.-J."/>
            <person name="Schuster L."/>
            <person name="Cowan T.M."/>
            <person name="Smanski M.J."/>
            <person name="Chevrette M.G."/>
            <person name="De Carvalho L.P.S."/>
            <person name="Shen B."/>
        </authorList>
    </citation>
    <scope>NUCLEOTIDE SEQUENCE [LARGE SCALE GENOMIC DNA]</scope>
    <source>
        <strain evidence="8 9">NPDC002593</strain>
    </source>
</reference>
<evidence type="ECO:0000256" key="2">
    <source>
        <dbReference type="ARBA" id="ARBA00023015"/>
    </source>
</evidence>
<dbReference type="RefSeq" id="WP_040821957.1">
    <property type="nucleotide sequence ID" value="NZ_JBIAQY010000012.1"/>
</dbReference>
<dbReference type="SUPFAM" id="SSF46689">
    <property type="entry name" value="Homeodomain-like"/>
    <property type="match status" value="1"/>
</dbReference>
<dbReference type="EMBL" id="JBIAQY010000012">
    <property type="protein sequence ID" value="MFF3572032.1"/>
    <property type="molecule type" value="Genomic_DNA"/>
</dbReference>
<dbReference type="Proteomes" id="UP001601992">
    <property type="component" value="Unassembled WGS sequence"/>
</dbReference>
<dbReference type="PANTHER" id="PTHR30055">
    <property type="entry name" value="HTH-TYPE TRANSCRIPTIONAL REGULATOR RUTR"/>
    <property type="match status" value="1"/>
</dbReference>
<dbReference type="PROSITE" id="PS01081">
    <property type="entry name" value="HTH_TETR_1"/>
    <property type="match status" value="1"/>
</dbReference>
<dbReference type="InterPro" id="IPR001647">
    <property type="entry name" value="HTH_TetR"/>
</dbReference>
<organism evidence="8 9">
    <name type="scientific">Nocardia jiangxiensis</name>
    <dbReference type="NCBI Taxonomy" id="282685"/>
    <lineage>
        <taxon>Bacteria</taxon>
        <taxon>Bacillati</taxon>
        <taxon>Actinomycetota</taxon>
        <taxon>Actinomycetes</taxon>
        <taxon>Mycobacteriales</taxon>
        <taxon>Nocardiaceae</taxon>
        <taxon>Nocardia</taxon>
    </lineage>
</organism>
<evidence type="ECO:0000259" key="7">
    <source>
        <dbReference type="PROSITE" id="PS50977"/>
    </source>
</evidence>
<keyword evidence="4" id="KW-0804">Transcription</keyword>
<evidence type="ECO:0000256" key="5">
    <source>
        <dbReference type="PROSITE-ProRule" id="PRU00335"/>
    </source>
</evidence>
<dbReference type="PANTHER" id="PTHR30055:SF151">
    <property type="entry name" value="TRANSCRIPTIONAL REGULATORY PROTEIN"/>
    <property type="match status" value="1"/>
</dbReference>
<keyword evidence="2" id="KW-0805">Transcription regulation</keyword>
<dbReference type="InterPro" id="IPR050109">
    <property type="entry name" value="HTH-type_TetR-like_transc_reg"/>
</dbReference>
<evidence type="ECO:0000256" key="6">
    <source>
        <dbReference type="SAM" id="MobiDB-lite"/>
    </source>
</evidence>
<sequence>MTKPFTSVWAREPRRPRSSGLGRGQIVAAAVEMLDAEGLESLSMRKLGARLGAGATSLYWYVANKDELLELAMDEVWGLVEVPDPDRATWREVTTSTAYGLRVVLLEHPWLANLLGRMPMAGPHAFAMSDRLRRAFVRAGFTGVDVYLASGTLMGFVLGQVIPEIGIRQVSKDGRYDPATMVDVVERVAADYPEMRADFRQTVEMDPEAARAMAFDFALLCLLDGLAARLAAAGVPASSGQPADNGVRERR</sequence>
<evidence type="ECO:0000256" key="4">
    <source>
        <dbReference type="ARBA" id="ARBA00023163"/>
    </source>
</evidence>
<accession>A0ABW6S6Z4</accession>
<dbReference type="InterPro" id="IPR004111">
    <property type="entry name" value="Repressor_TetR_C"/>
</dbReference>
<dbReference type="InterPro" id="IPR036271">
    <property type="entry name" value="Tet_transcr_reg_TetR-rel_C_sf"/>
</dbReference>
<evidence type="ECO:0000313" key="9">
    <source>
        <dbReference type="Proteomes" id="UP001601992"/>
    </source>
</evidence>
<keyword evidence="3 5" id="KW-0238">DNA-binding</keyword>
<feature type="DNA-binding region" description="H-T-H motif" evidence="5">
    <location>
        <begin position="43"/>
        <end position="62"/>
    </location>
</feature>
<feature type="region of interest" description="Disordered" evidence="6">
    <location>
        <begin position="1"/>
        <end position="21"/>
    </location>
</feature>
<dbReference type="Gene3D" id="1.10.10.60">
    <property type="entry name" value="Homeodomain-like"/>
    <property type="match status" value="1"/>
</dbReference>
<evidence type="ECO:0000256" key="3">
    <source>
        <dbReference type="ARBA" id="ARBA00023125"/>
    </source>
</evidence>
<proteinExistence type="predicted"/>
<gene>
    <name evidence="8" type="ORF">ACFYXQ_30060</name>
</gene>
<dbReference type="InterPro" id="IPR003012">
    <property type="entry name" value="Tet_transcr_reg_TetR"/>
</dbReference>
<dbReference type="PRINTS" id="PR00400">
    <property type="entry name" value="TETREPRESSOR"/>
</dbReference>
<dbReference type="Gene3D" id="1.10.357.10">
    <property type="entry name" value="Tetracycline Repressor, domain 2"/>
    <property type="match status" value="1"/>
</dbReference>
<feature type="domain" description="HTH tetR-type" evidence="7">
    <location>
        <begin position="20"/>
        <end position="80"/>
    </location>
</feature>
<keyword evidence="1" id="KW-0678">Repressor</keyword>
<keyword evidence="9" id="KW-1185">Reference proteome</keyword>
<dbReference type="SUPFAM" id="SSF48498">
    <property type="entry name" value="Tetracyclin repressor-like, C-terminal domain"/>
    <property type="match status" value="1"/>
</dbReference>
<evidence type="ECO:0000313" key="8">
    <source>
        <dbReference type="EMBL" id="MFF3572032.1"/>
    </source>
</evidence>
<dbReference type="InterPro" id="IPR009057">
    <property type="entry name" value="Homeodomain-like_sf"/>
</dbReference>
<dbReference type="PRINTS" id="PR00455">
    <property type="entry name" value="HTHTETR"/>
</dbReference>
<name>A0ABW6S6Z4_9NOCA</name>
<dbReference type="PROSITE" id="PS50977">
    <property type="entry name" value="HTH_TETR_2"/>
    <property type="match status" value="1"/>
</dbReference>
<dbReference type="InterPro" id="IPR023772">
    <property type="entry name" value="DNA-bd_HTH_TetR-type_CS"/>
</dbReference>
<dbReference type="Pfam" id="PF02909">
    <property type="entry name" value="TetR_C_1"/>
    <property type="match status" value="1"/>
</dbReference>
<comment type="caution">
    <text evidence="8">The sequence shown here is derived from an EMBL/GenBank/DDBJ whole genome shotgun (WGS) entry which is preliminary data.</text>
</comment>
<dbReference type="Pfam" id="PF00440">
    <property type="entry name" value="TetR_N"/>
    <property type="match status" value="1"/>
</dbReference>
<evidence type="ECO:0000256" key="1">
    <source>
        <dbReference type="ARBA" id="ARBA00022491"/>
    </source>
</evidence>